<dbReference type="AlphaFoldDB" id="A0AAV3Q0G4"/>
<proteinExistence type="predicted"/>
<name>A0AAV3Q0G4_LITER</name>
<evidence type="ECO:0000256" key="1">
    <source>
        <dbReference type="SAM" id="Phobius"/>
    </source>
</evidence>
<reference evidence="2 3" key="1">
    <citation type="submission" date="2024-01" db="EMBL/GenBank/DDBJ databases">
        <title>The complete chloroplast genome sequence of Lithospermum erythrorhizon: insights into the phylogenetic relationship among Boraginaceae species and the maternal lineages of purple gromwells.</title>
        <authorList>
            <person name="Okada T."/>
            <person name="Watanabe K."/>
        </authorList>
    </citation>
    <scope>NUCLEOTIDE SEQUENCE [LARGE SCALE GENOMIC DNA]</scope>
</reference>
<sequence>MNIGDPDSCCLQDAVVGGLWVPPPEYSAIMPSTSVPGEAHPDTKAIAETPTNVQDTSMFTKESFSRNLFRVTYVAVVAVVFLLIH</sequence>
<protein>
    <submittedName>
        <fullName evidence="2">Uncharacterized protein</fullName>
    </submittedName>
</protein>
<keyword evidence="1" id="KW-0472">Membrane</keyword>
<evidence type="ECO:0000313" key="3">
    <source>
        <dbReference type="Proteomes" id="UP001454036"/>
    </source>
</evidence>
<gene>
    <name evidence="2" type="ORF">LIER_38344</name>
</gene>
<keyword evidence="1" id="KW-0812">Transmembrane</keyword>
<organism evidence="2 3">
    <name type="scientific">Lithospermum erythrorhizon</name>
    <name type="common">Purple gromwell</name>
    <name type="synonym">Lithospermum officinale var. erythrorhizon</name>
    <dbReference type="NCBI Taxonomy" id="34254"/>
    <lineage>
        <taxon>Eukaryota</taxon>
        <taxon>Viridiplantae</taxon>
        <taxon>Streptophyta</taxon>
        <taxon>Embryophyta</taxon>
        <taxon>Tracheophyta</taxon>
        <taxon>Spermatophyta</taxon>
        <taxon>Magnoliopsida</taxon>
        <taxon>eudicotyledons</taxon>
        <taxon>Gunneridae</taxon>
        <taxon>Pentapetalae</taxon>
        <taxon>asterids</taxon>
        <taxon>lamiids</taxon>
        <taxon>Boraginales</taxon>
        <taxon>Boraginaceae</taxon>
        <taxon>Boraginoideae</taxon>
        <taxon>Lithospermeae</taxon>
        <taxon>Lithospermum</taxon>
    </lineage>
</organism>
<comment type="caution">
    <text evidence="2">The sequence shown here is derived from an EMBL/GenBank/DDBJ whole genome shotgun (WGS) entry which is preliminary data.</text>
</comment>
<keyword evidence="1" id="KW-1133">Transmembrane helix</keyword>
<feature type="transmembrane region" description="Helical" evidence="1">
    <location>
        <begin position="67"/>
        <end position="84"/>
    </location>
</feature>
<dbReference type="Proteomes" id="UP001454036">
    <property type="component" value="Unassembled WGS sequence"/>
</dbReference>
<evidence type="ECO:0000313" key="2">
    <source>
        <dbReference type="EMBL" id="GAA0156778.1"/>
    </source>
</evidence>
<accession>A0AAV3Q0G4</accession>
<dbReference type="EMBL" id="BAABME010019309">
    <property type="protein sequence ID" value="GAA0156778.1"/>
    <property type="molecule type" value="Genomic_DNA"/>
</dbReference>
<keyword evidence="3" id="KW-1185">Reference proteome</keyword>